<evidence type="ECO:0000256" key="4">
    <source>
        <dbReference type="ARBA" id="ARBA00023125"/>
    </source>
</evidence>
<name>X0T0Z8_9ZZZZ</name>
<evidence type="ECO:0000259" key="6">
    <source>
        <dbReference type="Pfam" id="PF01624"/>
    </source>
</evidence>
<reference evidence="8" key="1">
    <citation type="journal article" date="2014" name="Front. Microbiol.">
        <title>High frequency of phylogenetically diverse reductive dehalogenase-homologous genes in deep subseafloor sedimentary metagenomes.</title>
        <authorList>
            <person name="Kawai M."/>
            <person name="Futagami T."/>
            <person name="Toyoda A."/>
            <person name="Takaki Y."/>
            <person name="Nishi S."/>
            <person name="Hori S."/>
            <person name="Arai W."/>
            <person name="Tsubouchi T."/>
            <person name="Morono Y."/>
            <person name="Uchiyama I."/>
            <person name="Ito T."/>
            <person name="Fujiyama A."/>
            <person name="Inagaki F."/>
            <person name="Takami H."/>
        </authorList>
    </citation>
    <scope>NUCLEOTIDE SEQUENCE</scope>
    <source>
        <strain evidence="8">Expedition CK06-06</strain>
    </source>
</reference>
<feature type="domain" description="DNA mismatch repair protein MutS-like N-terminal" evidence="6">
    <location>
        <begin position="3"/>
        <end position="114"/>
    </location>
</feature>
<keyword evidence="1" id="KW-0547">Nucleotide-binding</keyword>
<accession>X0T0Z8</accession>
<dbReference type="InterPro" id="IPR016151">
    <property type="entry name" value="DNA_mismatch_repair_MutS_N"/>
</dbReference>
<evidence type="ECO:0000259" key="7">
    <source>
        <dbReference type="Pfam" id="PF05188"/>
    </source>
</evidence>
<evidence type="ECO:0008006" key="9">
    <source>
        <dbReference type="Google" id="ProtNLM"/>
    </source>
</evidence>
<dbReference type="Pfam" id="PF01624">
    <property type="entry name" value="MutS_I"/>
    <property type="match status" value="1"/>
</dbReference>
<dbReference type="SUPFAM" id="SSF53150">
    <property type="entry name" value="DNA repair protein MutS, domain II"/>
    <property type="match status" value="1"/>
</dbReference>
<dbReference type="InterPro" id="IPR007695">
    <property type="entry name" value="DNA_mismatch_repair_MutS-lik_N"/>
</dbReference>
<evidence type="ECO:0000256" key="1">
    <source>
        <dbReference type="ARBA" id="ARBA00022741"/>
    </source>
</evidence>
<dbReference type="InterPro" id="IPR007860">
    <property type="entry name" value="DNA_mmatch_repair_MutS_con_dom"/>
</dbReference>
<dbReference type="GO" id="GO:0005524">
    <property type="term" value="F:ATP binding"/>
    <property type="evidence" value="ECO:0007669"/>
    <property type="project" value="UniProtKB-KW"/>
</dbReference>
<keyword evidence="2" id="KW-0227">DNA damage</keyword>
<dbReference type="EMBL" id="BARS01000680">
    <property type="protein sequence ID" value="GAF81016.1"/>
    <property type="molecule type" value="Genomic_DNA"/>
</dbReference>
<dbReference type="GO" id="GO:0140664">
    <property type="term" value="F:ATP-dependent DNA damage sensor activity"/>
    <property type="evidence" value="ECO:0007669"/>
    <property type="project" value="InterPro"/>
</dbReference>
<evidence type="ECO:0000256" key="5">
    <source>
        <dbReference type="ARBA" id="ARBA00023204"/>
    </source>
</evidence>
<keyword evidence="3" id="KW-0067">ATP-binding</keyword>
<dbReference type="SUPFAM" id="SSF55271">
    <property type="entry name" value="DNA repair protein MutS, domain I"/>
    <property type="match status" value="1"/>
</dbReference>
<dbReference type="GO" id="GO:0006298">
    <property type="term" value="P:mismatch repair"/>
    <property type="evidence" value="ECO:0007669"/>
    <property type="project" value="InterPro"/>
</dbReference>
<dbReference type="Gene3D" id="3.30.420.110">
    <property type="entry name" value="MutS, connector domain"/>
    <property type="match status" value="1"/>
</dbReference>
<dbReference type="Gene3D" id="3.40.1170.10">
    <property type="entry name" value="DNA repair protein MutS, domain I"/>
    <property type="match status" value="1"/>
</dbReference>
<keyword evidence="5" id="KW-0234">DNA repair</keyword>
<keyword evidence="4" id="KW-0238">DNA-binding</keyword>
<feature type="domain" description="DNA mismatch repair protein MutS connector" evidence="7">
    <location>
        <begin position="123"/>
        <end position="209"/>
    </location>
</feature>
<feature type="non-terminal residue" evidence="8">
    <location>
        <position position="211"/>
    </location>
</feature>
<evidence type="ECO:0000256" key="2">
    <source>
        <dbReference type="ARBA" id="ARBA00022763"/>
    </source>
</evidence>
<evidence type="ECO:0000256" key="3">
    <source>
        <dbReference type="ARBA" id="ARBA00022840"/>
    </source>
</evidence>
<evidence type="ECO:0000313" key="8">
    <source>
        <dbReference type="EMBL" id="GAF81016.1"/>
    </source>
</evidence>
<comment type="caution">
    <text evidence="8">The sequence shown here is derived from an EMBL/GenBank/DDBJ whole genome shotgun (WGS) entry which is preliminary data.</text>
</comment>
<dbReference type="InterPro" id="IPR045076">
    <property type="entry name" value="MutS"/>
</dbReference>
<protein>
    <recommendedName>
        <fullName evidence="9">DNA mismatch repair protein MutS-like N-terminal domain-containing protein</fullName>
    </recommendedName>
</protein>
<dbReference type="GO" id="GO:0030983">
    <property type="term" value="F:mismatched DNA binding"/>
    <property type="evidence" value="ECO:0007669"/>
    <property type="project" value="InterPro"/>
</dbReference>
<dbReference type="AlphaFoldDB" id="X0T0Z8"/>
<proteinExistence type="predicted"/>
<dbReference type="FunFam" id="3.40.1170.10:FF:000001">
    <property type="entry name" value="DNA mismatch repair protein MutS"/>
    <property type="match status" value="1"/>
</dbReference>
<gene>
    <name evidence="8" type="ORF">S01H1_01548</name>
</gene>
<sequence>MTTPLRRQYLDLKRRYPHAILFFRLGDFYETFDQDAETAARELDIVLTSRPIGKDQRVPLAGIPHHALDSYLAKLIAKGYKVAVCEQMEEPGKGKQLVERQVVRVVTPGTLVEDNLLQRGTNNYLAALAPGDGQMGLAYVDVSTGEFACTQLPAEAAAAELDRLGPAELLLPQGASPPEAVKATLTPLPGPAFDEGATAERLLEHFKTPSL</sequence>
<organism evidence="8">
    <name type="scientific">marine sediment metagenome</name>
    <dbReference type="NCBI Taxonomy" id="412755"/>
    <lineage>
        <taxon>unclassified sequences</taxon>
        <taxon>metagenomes</taxon>
        <taxon>ecological metagenomes</taxon>
    </lineage>
</organism>
<dbReference type="PANTHER" id="PTHR11361">
    <property type="entry name" value="DNA MISMATCH REPAIR PROTEIN MUTS FAMILY MEMBER"/>
    <property type="match status" value="1"/>
</dbReference>
<dbReference type="Pfam" id="PF05188">
    <property type="entry name" value="MutS_II"/>
    <property type="match status" value="1"/>
</dbReference>
<dbReference type="InterPro" id="IPR036678">
    <property type="entry name" value="MutS_con_dom_sf"/>
</dbReference>
<dbReference type="PANTHER" id="PTHR11361:SF34">
    <property type="entry name" value="DNA MISMATCH REPAIR PROTEIN MSH1, MITOCHONDRIAL"/>
    <property type="match status" value="1"/>
</dbReference>
<dbReference type="GO" id="GO:0005829">
    <property type="term" value="C:cytosol"/>
    <property type="evidence" value="ECO:0007669"/>
    <property type="project" value="TreeGrafter"/>
</dbReference>